<dbReference type="GO" id="GO:0006508">
    <property type="term" value="P:proteolysis"/>
    <property type="evidence" value="ECO:0007669"/>
    <property type="project" value="UniProtKB-KW"/>
</dbReference>
<sequence>MRIAIGGIMQESVSFLSVLTTLEEFVTIEAAGPELLARFRGTNTLCGGFIEVLEAAGAEILPIVFADGGAAGPASDEAFLHYADRIVAELQQAGPVDGVLLALHGAMTTPTRLDPDREIVERVRAVVGRDIPVVVGLDYHANIDRHVVELSDAIFGYHYSPHTDTGATGARAARCLMRMLRDGLRPVMAFDKPGVMVPSIFSATGLSPLAEIVSDSVAMAEDAPGYLDVSVFAGFSYADVPNGGFSVLAVSDDAARAESAVATLTQRIHDTRHALLHDGLVLSMEEGVDRAVELAKTATRPIVLLEHADRCNDSTYLLRALLERGVSGAAVPYIWDARAAAEAAAAGEGATVTLEVGGHSSPRAGGPVRITGRVLFAGEKEYHTTGPYMHGRLVKLGVAAVLDVGGLMVSLVSRPTLTVDEDLFIQFGLRTLDYRIIVLRSKTHFRAVYEPLAEAIIIVDTPDWGPADLTTLPYRQLDRASIFPFSEQDRSRAATTRKG</sequence>
<dbReference type="GO" id="GO:0046872">
    <property type="term" value="F:metal ion binding"/>
    <property type="evidence" value="ECO:0007669"/>
    <property type="project" value="UniProtKB-KW"/>
</dbReference>
<proteinExistence type="inferred from homology"/>
<evidence type="ECO:0000259" key="2">
    <source>
        <dbReference type="Pfam" id="PF07171"/>
    </source>
</evidence>
<dbReference type="PIRSF" id="PIRSF012702">
    <property type="entry name" value="UCP012702"/>
    <property type="match status" value="1"/>
</dbReference>
<comment type="cofactor">
    <cofactor evidence="1">
        <name>Zn(2+)</name>
        <dbReference type="ChEBI" id="CHEBI:29105"/>
    </cofactor>
    <text evidence="1">Binds 1 zinc ion per subunit.</text>
</comment>
<dbReference type="InterPro" id="IPR010799">
    <property type="entry name" value="MlrC_C"/>
</dbReference>
<dbReference type="OrthoDB" id="9782658at2"/>
<keyword evidence="1" id="KW-0378">Hydrolase</keyword>
<dbReference type="Pfam" id="PF07364">
    <property type="entry name" value="DUF1485"/>
    <property type="match status" value="1"/>
</dbReference>
<keyword evidence="1" id="KW-0645">Protease</keyword>
<keyword evidence="1" id="KW-0479">Metal-binding</keyword>
<dbReference type="RefSeq" id="WP_076957741.1">
    <property type="nucleotide sequence ID" value="NZ_MLCO01000106.1"/>
</dbReference>
<dbReference type="InterPro" id="IPR015995">
    <property type="entry name" value="MlrC_N"/>
</dbReference>
<dbReference type="Proteomes" id="UP000188879">
    <property type="component" value="Unassembled WGS sequence"/>
</dbReference>
<dbReference type="Pfam" id="PF07171">
    <property type="entry name" value="MlrC_C"/>
    <property type="match status" value="1"/>
</dbReference>
<keyword evidence="1" id="KW-0482">Metalloprotease</keyword>
<feature type="domain" description="Microcystin LR degradation protein MlrC C-terminal" evidence="2">
    <location>
        <begin position="312"/>
        <end position="475"/>
    </location>
</feature>
<comment type="function">
    <text evidence="1">Involved in peptidolytic degradation of cyclic heptapeptide hepatotoxin microcystin (MC).</text>
</comment>
<dbReference type="EMBL" id="MLCO01000106">
    <property type="protein sequence ID" value="ONG53250.1"/>
    <property type="molecule type" value="Genomic_DNA"/>
</dbReference>
<organism evidence="4 5">
    <name type="scientific">Teichococcus deserti</name>
    <dbReference type="NCBI Taxonomy" id="1817963"/>
    <lineage>
        <taxon>Bacteria</taxon>
        <taxon>Pseudomonadati</taxon>
        <taxon>Pseudomonadota</taxon>
        <taxon>Alphaproteobacteria</taxon>
        <taxon>Acetobacterales</taxon>
        <taxon>Roseomonadaceae</taxon>
        <taxon>Roseomonas</taxon>
    </lineage>
</organism>
<reference evidence="4 5" key="1">
    <citation type="submission" date="2016-10" db="EMBL/GenBank/DDBJ databases">
        <title>Draft Genome sequence of Roseomonas sp. strain M3.</title>
        <authorList>
            <person name="Subhash Y."/>
            <person name="Lee S."/>
        </authorList>
    </citation>
    <scope>NUCLEOTIDE SEQUENCE [LARGE SCALE GENOMIC DNA]</scope>
    <source>
        <strain evidence="4 5">M3</strain>
    </source>
</reference>
<comment type="caution">
    <text evidence="4">The sequence shown here is derived from an EMBL/GenBank/DDBJ whole genome shotgun (WGS) entry which is preliminary data.</text>
</comment>
<name>A0A1V2H3W5_9PROT</name>
<feature type="domain" description="Microcystin LR degradation protein MlrC N-terminal" evidence="3">
    <location>
        <begin position="2"/>
        <end position="291"/>
    </location>
</feature>
<evidence type="ECO:0000313" key="5">
    <source>
        <dbReference type="Proteomes" id="UP000188879"/>
    </source>
</evidence>
<accession>A0A1V2H3W5</accession>
<dbReference type="AlphaFoldDB" id="A0A1V2H3W5"/>
<evidence type="ECO:0000256" key="1">
    <source>
        <dbReference type="PIRNR" id="PIRNR012702"/>
    </source>
</evidence>
<gene>
    <name evidence="4" type="ORF">BKE38_12770</name>
</gene>
<evidence type="ECO:0000259" key="3">
    <source>
        <dbReference type="Pfam" id="PF07364"/>
    </source>
</evidence>
<evidence type="ECO:0000313" key="4">
    <source>
        <dbReference type="EMBL" id="ONG53250.1"/>
    </source>
</evidence>
<protein>
    <recommendedName>
        <fullName evidence="1">Microcystinase C</fullName>
        <shortName evidence="1">MlrC</shortName>
    </recommendedName>
</protein>
<dbReference type="GO" id="GO:0008237">
    <property type="term" value="F:metallopeptidase activity"/>
    <property type="evidence" value="ECO:0007669"/>
    <property type="project" value="UniProtKB-KW"/>
</dbReference>
<dbReference type="InterPro" id="IPR009197">
    <property type="entry name" value="MlrC"/>
</dbReference>
<comment type="similarity">
    <text evidence="1">Belongs to the peptidase M81 family.</text>
</comment>
<keyword evidence="5" id="KW-1185">Reference proteome</keyword>